<gene>
    <name evidence="6" type="ORF">HKK74_23490</name>
</gene>
<reference evidence="6 7" key="1">
    <citation type="submission" date="2020-06" db="EMBL/GenBank/DDBJ databases">
        <title>Actinomadura xiongansis sp. nov., isolated from soil of Baiyangdian.</title>
        <authorList>
            <person name="Zhang X."/>
        </authorList>
    </citation>
    <scope>NUCLEOTIDE SEQUENCE [LARGE SCALE GENOMIC DNA]</scope>
    <source>
        <strain evidence="6 7">HBUM206468</strain>
    </source>
</reference>
<dbReference type="SUPFAM" id="SSF46689">
    <property type="entry name" value="Homeodomain-like"/>
    <property type="match status" value="1"/>
</dbReference>
<dbReference type="Gene3D" id="1.10.357.10">
    <property type="entry name" value="Tetracycline Repressor, domain 2"/>
    <property type="match status" value="1"/>
</dbReference>
<dbReference type="Proteomes" id="UP000805614">
    <property type="component" value="Unassembled WGS sequence"/>
</dbReference>
<dbReference type="InterPro" id="IPR041479">
    <property type="entry name" value="TetR_CgmR_C"/>
</dbReference>
<organism evidence="6 7">
    <name type="scientific">Actinomadura alba</name>
    <dbReference type="NCBI Taxonomy" id="406431"/>
    <lineage>
        <taxon>Bacteria</taxon>
        <taxon>Bacillati</taxon>
        <taxon>Actinomycetota</taxon>
        <taxon>Actinomycetes</taxon>
        <taxon>Streptosporangiales</taxon>
        <taxon>Thermomonosporaceae</taxon>
        <taxon>Actinomadura</taxon>
    </lineage>
</organism>
<evidence type="ECO:0000313" key="6">
    <source>
        <dbReference type="EMBL" id="MBC6468438.1"/>
    </source>
</evidence>
<dbReference type="Pfam" id="PF00440">
    <property type="entry name" value="TetR_N"/>
    <property type="match status" value="1"/>
</dbReference>
<keyword evidence="1" id="KW-0805">Transcription regulation</keyword>
<dbReference type="PANTHER" id="PTHR30055">
    <property type="entry name" value="HTH-TYPE TRANSCRIPTIONAL REGULATOR RUTR"/>
    <property type="match status" value="1"/>
</dbReference>
<proteinExistence type="predicted"/>
<dbReference type="SUPFAM" id="SSF48498">
    <property type="entry name" value="Tetracyclin repressor-like, C-terminal domain"/>
    <property type="match status" value="1"/>
</dbReference>
<dbReference type="PRINTS" id="PR00455">
    <property type="entry name" value="HTHTETR"/>
</dbReference>
<dbReference type="PANTHER" id="PTHR30055:SF234">
    <property type="entry name" value="HTH-TYPE TRANSCRIPTIONAL REGULATOR BETI"/>
    <property type="match status" value="1"/>
</dbReference>
<keyword evidence="7" id="KW-1185">Reference proteome</keyword>
<accession>A0ABR7LUT5</accession>
<dbReference type="InterPro" id="IPR050109">
    <property type="entry name" value="HTH-type_TetR-like_transc_reg"/>
</dbReference>
<protein>
    <submittedName>
        <fullName evidence="6">TetR/AcrR family transcriptional regulator</fullName>
    </submittedName>
</protein>
<evidence type="ECO:0000259" key="5">
    <source>
        <dbReference type="PROSITE" id="PS50977"/>
    </source>
</evidence>
<dbReference type="RefSeq" id="WP_187245456.1">
    <property type="nucleotide sequence ID" value="NZ_BAAAOK010000015.1"/>
</dbReference>
<evidence type="ECO:0000256" key="4">
    <source>
        <dbReference type="PROSITE-ProRule" id="PRU00335"/>
    </source>
</evidence>
<evidence type="ECO:0000256" key="3">
    <source>
        <dbReference type="ARBA" id="ARBA00023163"/>
    </source>
</evidence>
<keyword evidence="3" id="KW-0804">Transcription</keyword>
<name>A0ABR7LUT5_9ACTN</name>
<feature type="domain" description="HTH tetR-type" evidence="5">
    <location>
        <begin position="2"/>
        <end position="62"/>
    </location>
</feature>
<feature type="DNA-binding region" description="H-T-H motif" evidence="4">
    <location>
        <begin position="25"/>
        <end position="44"/>
    </location>
</feature>
<keyword evidence="2 4" id="KW-0238">DNA-binding</keyword>
<dbReference type="InterPro" id="IPR001647">
    <property type="entry name" value="HTH_TetR"/>
</dbReference>
<comment type="caution">
    <text evidence="6">The sequence shown here is derived from an EMBL/GenBank/DDBJ whole genome shotgun (WGS) entry which is preliminary data.</text>
</comment>
<evidence type="ECO:0000313" key="7">
    <source>
        <dbReference type="Proteomes" id="UP000805614"/>
    </source>
</evidence>
<dbReference type="EMBL" id="JABVEC010000018">
    <property type="protein sequence ID" value="MBC6468438.1"/>
    <property type="molecule type" value="Genomic_DNA"/>
</dbReference>
<dbReference type="Pfam" id="PF17937">
    <property type="entry name" value="TetR_C_28"/>
    <property type="match status" value="1"/>
</dbReference>
<evidence type="ECO:0000256" key="2">
    <source>
        <dbReference type="ARBA" id="ARBA00023125"/>
    </source>
</evidence>
<evidence type="ECO:0000256" key="1">
    <source>
        <dbReference type="ARBA" id="ARBA00023015"/>
    </source>
</evidence>
<dbReference type="InterPro" id="IPR036271">
    <property type="entry name" value="Tet_transcr_reg_TetR-rel_C_sf"/>
</dbReference>
<dbReference type="InterPro" id="IPR009057">
    <property type="entry name" value="Homeodomain-like_sf"/>
</dbReference>
<dbReference type="PROSITE" id="PS50977">
    <property type="entry name" value="HTH_TETR_2"/>
    <property type="match status" value="1"/>
</dbReference>
<sequence length="178" mass="19219">MADTRNRLLDAATEVLLRDGAQALTLEAVASQARVSKGGLFYHFPTKQALVAGMVDRLVTQFDTALTQAGDEPGAATRVYLAATVEEQPTAAGLAADRTTAALFAAALVEPEALTPLREVYREWQRRLEDDGIDPALATAVRLAADGWWLARLIDLAPPAPGLHERVYVVLSDLIERN</sequence>